<reference evidence="1 2" key="1">
    <citation type="journal article" date="2017" name="Curr. Biol.">
        <title>Genome architecture and evolution of a unichromosomal asexual nematode.</title>
        <authorList>
            <person name="Fradin H."/>
            <person name="Zegar C."/>
            <person name="Gutwein M."/>
            <person name="Lucas J."/>
            <person name="Kovtun M."/>
            <person name="Corcoran D."/>
            <person name="Baugh L.R."/>
            <person name="Kiontke K."/>
            <person name="Gunsalus K."/>
            <person name="Fitch D.H."/>
            <person name="Piano F."/>
        </authorList>
    </citation>
    <scope>NUCLEOTIDE SEQUENCE [LARGE SCALE GENOMIC DNA]</scope>
    <source>
        <strain evidence="1">PF1309</strain>
    </source>
</reference>
<protein>
    <submittedName>
        <fullName evidence="1">Uncharacterized protein</fullName>
    </submittedName>
</protein>
<dbReference type="EMBL" id="LIAE01002012">
    <property type="protein sequence ID" value="PAV93904.1"/>
    <property type="molecule type" value="Genomic_DNA"/>
</dbReference>
<evidence type="ECO:0000313" key="1">
    <source>
        <dbReference type="EMBL" id="PAV93904.1"/>
    </source>
</evidence>
<name>A0A2A2M630_9BILA</name>
<dbReference type="Proteomes" id="UP000218231">
    <property type="component" value="Unassembled WGS sequence"/>
</dbReference>
<sequence length="76" mass="7722">MICSATAGTWGTWDAGVTWPAADGASPGIGAALMGASGAARPIWSWLPCGTRGGFAVNSVSPLRLSTRSIRYGLIL</sequence>
<proteinExistence type="predicted"/>
<dbReference type="AlphaFoldDB" id="A0A2A2M630"/>
<accession>A0A2A2M630</accession>
<comment type="caution">
    <text evidence="1">The sequence shown here is derived from an EMBL/GenBank/DDBJ whole genome shotgun (WGS) entry which is preliminary data.</text>
</comment>
<organism evidence="1 2">
    <name type="scientific">Diploscapter pachys</name>
    <dbReference type="NCBI Taxonomy" id="2018661"/>
    <lineage>
        <taxon>Eukaryota</taxon>
        <taxon>Metazoa</taxon>
        <taxon>Ecdysozoa</taxon>
        <taxon>Nematoda</taxon>
        <taxon>Chromadorea</taxon>
        <taxon>Rhabditida</taxon>
        <taxon>Rhabditina</taxon>
        <taxon>Rhabditomorpha</taxon>
        <taxon>Rhabditoidea</taxon>
        <taxon>Rhabditidae</taxon>
        <taxon>Diploscapter</taxon>
    </lineage>
</organism>
<evidence type="ECO:0000313" key="2">
    <source>
        <dbReference type="Proteomes" id="UP000218231"/>
    </source>
</evidence>
<keyword evidence="2" id="KW-1185">Reference proteome</keyword>
<gene>
    <name evidence="1" type="ORF">WR25_11170</name>
</gene>